<gene>
    <name evidence="1" type="ORF">TS85_07810</name>
</gene>
<reference evidence="1 2" key="1">
    <citation type="journal article" date="2015" name="Int. J. Syst. Evol. Microbiol.">
        <title>Sphingomonas hengshuiensis sp. nov., isolated from lake wetland.</title>
        <authorList>
            <person name="Wei S."/>
            <person name="Wang T."/>
            <person name="Liu H."/>
            <person name="Zhang C."/>
            <person name="Guo J."/>
            <person name="Wang Q."/>
            <person name="Liang K."/>
            <person name="Zhang Z."/>
        </authorList>
    </citation>
    <scope>NUCLEOTIDE SEQUENCE [LARGE SCALE GENOMIC DNA]</scope>
    <source>
        <strain evidence="1 2">WHSC-8</strain>
    </source>
</reference>
<protein>
    <recommendedName>
        <fullName evidence="3">Type IV toxin-antitoxin system AbiEi family antitoxin domain-containing protein</fullName>
    </recommendedName>
</protein>
<dbReference type="InterPro" id="IPR045738">
    <property type="entry name" value="DUF6088"/>
</dbReference>
<organism evidence="1 2">
    <name type="scientific">Sphingomonas hengshuiensis</name>
    <dbReference type="NCBI Taxonomy" id="1609977"/>
    <lineage>
        <taxon>Bacteria</taxon>
        <taxon>Pseudomonadati</taxon>
        <taxon>Pseudomonadota</taxon>
        <taxon>Alphaproteobacteria</taxon>
        <taxon>Sphingomonadales</taxon>
        <taxon>Sphingomonadaceae</taxon>
        <taxon>Sphingomonas</taxon>
    </lineage>
</organism>
<sequence length="202" mass="21670">MSAMADKIMKRIRGKGRGWVFTPKDFIDFGTRGAVDMALSRLTQSGAIRRVGRGLYDYPKLHAKLGVLSPDADSLAQAVSTQSGDKVFPSGAAAANRLGLSTQVPAKATYATSGPSRVKKVAGRTLALKHARTPLIDKASDRANAVVQAMAHLGRDNIDADTIRRFADRLDDNDMKVLIGSRPQMPGWMGDMVLKIGAARHG</sequence>
<proteinExistence type="predicted"/>
<dbReference type="RefSeq" id="WP_044331472.1">
    <property type="nucleotide sequence ID" value="NZ_CP010836.1"/>
</dbReference>
<dbReference type="KEGG" id="sphi:TS85_07810"/>
<dbReference type="AlphaFoldDB" id="A0A7U4J7J0"/>
<evidence type="ECO:0008006" key="3">
    <source>
        <dbReference type="Google" id="ProtNLM"/>
    </source>
</evidence>
<dbReference type="EMBL" id="CP010836">
    <property type="protein sequence ID" value="AJP71710.1"/>
    <property type="molecule type" value="Genomic_DNA"/>
</dbReference>
<name>A0A7U4J7J0_9SPHN</name>
<accession>A0A7U4J7J0</accession>
<reference evidence="1 2" key="2">
    <citation type="submission" date="2015-02" db="EMBL/GenBank/DDBJ databases">
        <title>The complete genome of Sphingomonas hengshuiensis sp. WHSC-8 isolated from soil of Hengshui Lake.</title>
        <authorList>
            <person name="Wei S."/>
            <person name="Guo J."/>
            <person name="Su C."/>
            <person name="Wu R."/>
            <person name="Zhang Z."/>
            <person name="Liang K."/>
            <person name="Li H."/>
            <person name="Wang T."/>
            <person name="Liu H."/>
            <person name="Zhang C."/>
            <person name="Li Z."/>
            <person name="Wang Q."/>
            <person name="Meng J."/>
        </authorList>
    </citation>
    <scope>NUCLEOTIDE SEQUENCE [LARGE SCALE GENOMIC DNA]</scope>
    <source>
        <strain evidence="1 2">WHSC-8</strain>
    </source>
</reference>
<evidence type="ECO:0000313" key="1">
    <source>
        <dbReference type="EMBL" id="AJP71710.1"/>
    </source>
</evidence>
<dbReference type="Proteomes" id="UP000032300">
    <property type="component" value="Chromosome"/>
</dbReference>
<evidence type="ECO:0000313" key="2">
    <source>
        <dbReference type="Proteomes" id="UP000032300"/>
    </source>
</evidence>
<dbReference type="OrthoDB" id="583588at2"/>
<dbReference type="Pfam" id="PF19570">
    <property type="entry name" value="DUF6088"/>
    <property type="match status" value="1"/>
</dbReference>
<keyword evidence="2" id="KW-1185">Reference proteome</keyword>